<dbReference type="NCBIfam" id="TIGR00199">
    <property type="entry name" value="PncC_domain"/>
    <property type="match status" value="1"/>
</dbReference>
<reference evidence="2 3" key="1">
    <citation type="submission" date="2015-06" db="EMBL/GenBank/DDBJ databases">
        <title>A Comprehensive Approach to Explore the Metabolic and Phylogenetic Diversity of Bacterial Steroid Degradation in the Environment: Testosterone as an Example.</title>
        <authorList>
            <person name="Yang F.-C."/>
            <person name="Chen Y.-L."/>
            <person name="Yu C.-P."/>
            <person name="Tang S.-L."/>
            <person name="Wang P.-H."/>
            <person name="Ismail W."/>
            <person name="Wang C.-H."/>
            <person name="Yang C.-Y."/>
            <person name="Chiang Y.-R."/>
        </authorList>
    </citation>
    <scope>NUCLEOTIDE SEQUENCE [LARGE SCALE GENOMIC DNA]</scope>
    <source>
        <strain evidence="2 3">DSM 18526</strain>
    </source>
</reference>
<evidence type="ECO:0000313" key="2">
    <source>
        <dbReference type="EMBL" id="AMN47743.1"/>
    </source>
</evidence>
<proteinExistence type="predicted"/>
<dbReference type="AlphaFoldDB" id="A0A127FBE4"/>
<organism evidence="2 3">
    <name type="scientific">Steroidobacter denitrificans</name>
    <dbReference type="NCBI Taxonomy" id="465721"/>
    <lineage>
        <taxon>Bacteria</taxon>
        <taxon>Pseudomonadati</taxon>
        <taxon>Pseudomonadota</taxon>
        <taxon>Gammaproteobacteria</taxon>
        <taxon>Steroidobacterales</taxon>
        <taxon>Steroidobacteraceae</taxon>
        <taxon>Steroidobacter</taxon>
    </lineage>
</organism>
<dbReference type="STRING" id="465721.ACG33_11665"/>
<dbReference type="Pfam" id="PF02464">
    <property type="entry name" value="CinA"/>
    <property type="match status" value="1"/>
</dbReference>
<protein>
    <submittedName>
        <fullName evidence="2">Nicotinamide-nucleotide amidase</fullName>
        <ecNumber evidence="2">3.5.1.42</ecNumber>
    </submittedName>
</protein>
<dbReference type="PATRIC" id="fig|465721.4.peg.2490"/>
<accession>A0A127FBE4</accession>
<dbReference type="GO" id="GO:0019159">
    <property type="term" value="F:nicotinamide-nucleotide amidase activity"/>
    <property type="evidence" value="ECO:0007669"/>
    <property type="project" value="UniProtKB-EC"/>
</dbReference>
<dbReference type="Gene3D" id="3.90.950.20">
    <property type="entry name" value="CinA-like"/>
    <property type="match status" value="1"/>
</dbReference>
<name>A0A127FBE4_STEDE</name>
<evidence type="ECO:0000259" key="1">
    <source>
        <dbReference type="Pfam" id="PF02464"/>
    </source>
</evidence>
<dbReference type="KEGG" id="sdf:ACG33_11665"/>
<dbReference type="InterPro" id="IPR036653">
    <property type="entry name" value="CinA-like_C"/>
</dbReference>
<gene>
    <name evidence="2" type="ORF">ACG33_11665</name>
</gene>
<dbReference type="EMBL" id="CP011971">
    <property type="protein sequence ID" value="AMN47743.1"/>
    <property type="molecule type" value="Genomic_DNA"/>
</dbReference>
<dbReference type="InterPro" id="IPR008136">
    <property type="entry name" value="CinA_C"/>
</dbReference>
<dbReference type="SUPFAM" id="SSF142433">
    <property type="entry name" value="CinA-like"/>
    <property type="match status" value="1"/>
</dbReference>
<sequence length="175" mass="18539">MNLDDLYLQRLAARTGAILLDRDWRLVTAESCTGGWIAKTLTDVPGCSSWYLGGVVTYSNALKQTLLGVRPSTLAVHGAVSEACAREMALGALKSLGGQVAVAVTGIAGPGGGQPGKPVGTVWFGWAWQADRNETGRIETGRTRTHVAMETFAGDREAVRRSTVDRALAELARLA</sequence>
<dbReference type="EC" id="3.5.1.42" evidence="2"/>
<feature type="domain" description="CinA C-terminal" evidence="1">
    <location>
        <begin position="9"/>
        <end position="173"/>
    </location>
</feature>
<evidence type="ECO:0000313" key="3">
    <source>
        <dbReference type="Proteomes" id="UP000070250"/>
    </source>
</evidence>
<dbReference type="OrthoDB" id="9801454at2"/>
<dbReference type="Proteomes" id="UP000070250">
    <property type="component" value="Chromosome"/>
</dbReference>
<keyword evidence="2" id="KW-0378">Hydrolase</keyword>
<keyword evidence="3" id="KW-1185">Reference proteome</keyword>